<sequence length="183" mass="20591">MKSRSKRSRCTRPYNVENAPKRTCMTTEQLNILDPFYAKNDRPAWNDIELLAEALAIPAPKVLNWFNNRRAKAARLRQNSSLIPSPLSQCLWNTNVDGTADMTDSDDDDAEHESGDAQGGLDHEALYQEARACVATMAEMSPEEVDMQFIEQEIRATRACVLAMAKMTPEEVNAAFILTNLKR</sequence>
<protein>
    <recommendedName>
        <fullName evidence="4">Homeobox domain-containing protein</fullName>
    </recommendedName>
</protein>
<accession>A0A9P7A9N7</accession>
<organism evidence="5 6">
    <name type="scientific">Suillus placidus</name>
    <dbReference type="NCBI Taxonomy" id="48579"/>
    <lineage>
        <taxon>Eukaryota</taxon>
        <taxon>Fungi</taxon>
        <taxon>Dikarya</taxon>
        <taxon>Basidiomycota</taxon>
        <taxon>Agaricomycotina</taxon>
        <taxon>Agaricomycetes</taxon>
        <taxon>Agaricomycetidae</taxon>
        <taxon>Boletales</taxon>
        <taxon>Suillineae</taxon>
        <taxon>Suillaceae</taxon>
        <taxon>Suillus</taxon>
    </lineage>
</organism>
<dbReference type="InterPro" id="IPR001356">
    <property type="entry name" value="HD"/>
</dbReference>
<evidence type="ECO:0000256" key="1">
    <source>
        <dbReference type="PROSITE-ProRule" id="PRU00108"/>
    </source>
</evidence>
<reference evidence="5" key="1">
    <citation type="journal article" date="2020" name="New Phytol.">
        <title>Comparative genomics reveals dynamic genome evolution in host specialist ectomycorrhizal fungi.</title>
        <authorList>
            <person name="Lofgren L.A."/>
            <person name="Nguyen N.H."/>
            <person name="Vilgalys R."/>
            <person name="Ruytinx J."/>
            <person name="Liao H.L."/>
            <person name="Branco S."/>
            <person name="Kuo A."/>
            <person name="LaButti K."/>
            <person name="Lipzen A."/>
            <person name="Andreopoulos W."/>
            <person name="Pangilinan J."/>
            <person name="Riley R."/>
            <person name="Hundley H."/>
            <person name="Na H."/>
            <person name="Barry K."/>
            <person name="Grigoriev I.V."/>
            <person name="Stajich J.E."/>
            <person name="Kennedy P.G."/>
        </authorList>
    </citation>
    <scope>NUCLEOTIDE SEQUENCE</scope>
    <source>
        <strain evidence="5">DOB743</strain>
    </source>
</reference>
<gene>
    <name evidence="5" type="ORF">EV702DRAFT_1274286</name>
</gene>
<dbReference type="Gene3D" id="1.10.10.60">
    <property type="entry name" value="Homeodomain-like"/>
    <property type="match status" value="1"/>
</dbReference>
<name>A0A9P7A9N7_9AGAM</name>
<keyword evidence="1 2" id="KW-0238">DNA-binding</keyword>
<evidence type="ECO:0000256" key="3">
    <source>
        <dbReference type="SAM" id="MobiDB-lite"/>
    </source>
</evidence>
<evidence type="ECO:0000256" key="2">
    <source>
        <dbReference type="RuleBase" id="RU000682"/>
    </source>
</evidence>
<keyword evidence="6" id="KW-1185">Reference proteome</keyword>
<dbReference type="PROSITE" id="PS50071">
    <property type="entry name" value="HOMEOBOX_2"/>
    <property type="match status" value="1"/>
</dbReference>
<feature type="domain" description="Homeobox" evidence="4">
    <location>
        <begin position="16"/>
        <end position="76"/>
    </location>
</feature>
<comment type="caution">
    <text evidence="5">The sequence shown here is derived from an EMBL/GenBank/DDBJ whole genome shotgun (WGS) entry which is preliminary data.</text>
</comment>
<dbReference type="EMBL" id="JABBWD010000001">
    <property type="protein sequence ID" value="KAG1784130.1"/>
    <property type="molecule type" value="Genomic_DNA"/>
</dbReference>
<evidence type="ECO:0000313" key="6">
    <source>
        <dbReference type="Proteomes" id="UP000714275"/>
    </source>
</evidence>
<dbReference type="AlphaFoldDB" id="A0A9P7A9N7"/>
<dbReference type="OrthoDB" id="6159439at2759"/>
<dbReference type="GO" id="GO:0003677">
    <property type="term" value="F:DNA binding"/>
    <property type="evidence" value="ECO:0007669"/>
    <property type="project" value="UniProtKB-UniRule"/>
</dbReference>
<dbReference type="Proteomes" id="UP000714275">
    <property type="component" value="Unassembled WGS sequence"/>
</dbReference>
<feature type="region of interest" description="Disordered" evidence="3">
    <location>
        <begin position="98"/>
        <end position="121"/>
    </location>
</feature>
<proteinExistence type="predicted"/>
<evidence type="ECO:0000259" key="4">
    <source>
        <dbReference type="PROSITE" id="PS50071"/>
    </source>
</evidence>
<dbReference type="SUPFAM" id="SSF46689">
    <property type="entry name" value="Homeodomain-like"/>
    <property type="match status" value="1"/>
</dbReference>
<feature type="DNA-binding region" description="Homeobox" evidence="1">
    <location>
        <begin position="18"/>
        <end position="77"/>
    </location>
</feature>
<keyword evidence="1 2" id="KW-0539">Nucleus</keyword>
<dbReference type="Pfam" id="PF00046">
    <property type="entry name" value="Homeodomain"/>
    <property type="match status" value="1"/>
</dbReference>
<dbReference type="CDD" id="cd00086">
    <property type="entry name" value="homeodomain"/>
    <property type="match status" value="1"/>
</dbReference>
<comment type="subcellular location">
    <subcellularLocation>
        <location evidence="1 2">Nucleus</location>
    </subcellularLocation>
</comment>
<dbReference type="SMART" id="SM00389">
    <property type="entry name" value="HOX"/>
    <property type="match status" value="1"/>
</dbReference>
<keyword evidence="1 2" id="KW-0371">Homeobox</keyword>
<dbReference type="InterPro" id="IPR009057">
    <property type="entry name" value="Homeodomain-like_sf"/>
</dbReference>
<evidence type="ECO:0000313" key="5">
    <source>
        <dbReference type="EMBL" id="KAG1784130.1"/>
    </source>
</evidence>
<dbReference type="GO" id="GO:0005634">
    <property type="term" value="C:nucleus"/>
    <property type="evidence" value="ECO:0007669"/>
    <property type="project" value="UniProtKB-SubCell"/>
</dbReference>